<proteinExistence type="predicted"/>
<evidence type="ECO:0000313" key="2">
    <source>
        <dbReference type="EMBL" id="MBB5800159.1"/>
    </source>
</evidence>
<dbReference type="InterPro" id="IPR000182">
    <property type="entry name" value="GNAT_dom"/>
</dbReference>
<dbReference type="AlphaFoldDB" id="A0A7W9LXW0"/>
<keyword evidence="2" id="KW-0808">Transferase</keyword>
<sequence>MQRVQFGQERIPAEQPCGRVEMKWCRWWPVTWMPGVTSADFDDHPERALLDRLEEYYDAVPRHGARVEDHGPLTLFVREGPGWPFYARPTRGWSGPLNASDVQKVRARQRELGIPESFEWVAETTPKLRSAVEESGLVVHEHPLMVLDPGTPAASLDGWSGSIEVRIVGADDPILPSALAVPHLAFAEPGTHVGLAGTPQLTEATDARIADGSVDRAIVRIRAGRTAVAAAVEHGSALSAGQHQPLAGVSEIVGVGTLPAARRRGLALAVTATLVADARLRGAATVFLSAGDDDVARVYARFGFRKIGTALIAEPSE</sequence>
<dbReference type="CDD" id="cd04301">
    <property type="entry name" value="NAT_SF"/>
    <property type="match status" value="1"/>
</dbReference>
<dbReference type="Pfam" id="PF08445">
    <property type="entry name" value="FR47"/>
    <property type="match status" value="1"/>
</dbReference>
<dbReference type="PROSITE" id="PS51186">
    <property type="entry name" value="GNAT"/>
    <property type="match status" value="1"/>
</dbReference>
<name>A0A7W9LXW0_9ACTN</name>
<dbReference type="SUPFAM" id="SSF55729">
    <property type="entry name" value="Acyl-CoA N-acyltransferases (Nat)"/>
    <property type="match status" value="1"/>
</dbReference>
<dbReference type="EMBL" id="JACHNE010000001">
    <property type="protein sequence ID" value="MBB5800159.1"/>
    <property type="molecule type" value="Genomic_DNA"/>
</dbReference>
<dbReference type="Proteomes" id="UP000590647">
    <property type="component" value="Unassembled WGS sequence"/>
</dbReference>
<evidence type="ECO:0000313" key="3">
    <source>
        <dbReference type="Proteomes" id="UP000590647"/>
    </source>
</evidence>
<organism evidence="2 3">
    <name type="scientific">Streptomyces caelestis</name>
    <dbReference type="NCBI Taxonomy" id="36816"/>
    <lineage>
        <taxon>Bacteria</taxon>
        <taxon>Bacillati</taxon>
        <taxon>Actinomycetota</taxon>
        <taxon>Actinomycetes</taxon>
        <taxon>Kitasatosporales</taxon>
        <taxon>Streptomycetaceae</taxon>
        <taxon>Streptomyces</taxon>
    </lineage>
</organism>
<reference evidence="2 3" key="1">
    <citation type="submission" date="2020-08" db="EMBL/GenBank/DDBJ databases">
        <title>Sequencing the genomes of 1000 actinobacteria strains.</title>
        <authorList>
            <person name="Klenk H.-P."/>
        </authorList>
    </citation>
    <scope>NUCLEOTIDE SEQUENCE [LARGE SCALE GENOMIC DNA]</scope>
    <source>
        <strain evidence="2 3">DSM 40084</strain>
    </source>
</reference>
<gene>
    <name evidence="2" type="ORF">HDA41_008123</name>
</gene>
<dbReference type="InterPro" id="IPR016181">
    <property type="entry name" value="Acyl_CoA_acyltransferase"/>
</dbReference>
<dbReference type="RefSeq" id="WP_311772192.1">
    <property type="nucleotide sequence ID" value="NZ_JACHNE010000001.1"/>
</dbReference>
<dbReference type="Gene3D" id="3.40.630.30">
    <property type="match status" value="1"/>
</dbReference>
<keyword evidence="3" id="KW-1185">Reference proteome</keyword>
<dbReference type="GO" id="GO:0016747">
    <property type="term" value="F:acyltransferase activity, transferring groups other than amino-acyl groups"/>
    <property type="evidence" value="ECO:0007669"/>
    <property type="project" value="InterPro"/>
</dbReference>
<feature type="domain" description="N-acetyltransferase" evidence="1">
    <location>
        <begin position="165"/>
        <end position="317"/>
    </location>
</feature>
<protein>
    <submittedName>
        <fullName evidence="2">GNAT superfamily N-acetyltransferase</fullName>
    </submittedName>
</protein>
<evidence type="ECO:0000259" key="1">
    <source>
        <dbReference type="PROSITE" id="PS51186"/>
    </source>
</evidence>
<dbReference type="InterPro" id="IPR013653">
    <property type="entry name" value="GCN5-like_dom"/>
</dbReference>
<comment type="caution">
    <text evidence="2">The sequence shown here is derived from an EMBL/GenBank/DDBJ whole genome shotgun (WGS) entry which is preliminary data.</text>
</comment>
<accession>A0A7W9LXW0</accession>